<gene>
    <name evidence="4" type="ORF">QBC37DRAFT_442735</name>
</gene>
<accession>A0AAN6Y0Q7</accession>
<dbReference type="Proteomes" id="UP001301769">
    <property type="component" value="Unassembled WGS sequence"/>
</dbReference>
<evidence type="ECO:0000313" key="5">
    <source>
        <dbReference type="Proteomes" id="UP001301769"/>
    </source>
</evidence>
<evidence type="ECO:0000256" key="1">
    <source>
        <dbReference type="ARBA" id="ARBA00005445"/>
    </source>
</evidence>
<proteinExistence type="inferred from homology"/>
<evidence type="ECO:0008006" key="6">
    <source>
        <dbReference type="Google" id="ProtNLM"/>
    </source>
</evidence>
<evidence type="ECO:0000313" key="4">
    <source>
        <dbReference type="EMBL" id="KAK4210454.1"/>
    </source>
</evidence>
<dbReference type="EMBL" id="MU858174">
    <property type="protein sequence ID" value="KAK4210454.1"/>
    <property type="molecule type" value="Genomic_DNA"/>
</dbReference>
<comment type="caution">
    <text evidence="4">The sequence shown here is derived from an EMBL/GenBank/DDBJ whole genome shotgun (WGS) entry which is preliminary data.</text>
</comment>
<dbReference type="AlphaFoldDB" id="A0AAN6Y0Q7"/>
<comment type="similarity">
    <text evidence="1">Belongs to the ice-binding protein family.</text>
</comment>
<feature type="chain" id="PRO_5042815856" description="Ice-binding protein" evidence="3">
    <location>
        <begin position="20"/>
        <end position="361"/>
    </location>
</feature>
<dbReference type="InterPro" id="IPR021884">
    <property type="entry name" value="Ice-bd_prot"/>
</dbReference>
<dbReference type="Pfam" id="PF11999">
    <property type="entry name" value="Ice_binding"/>
    <property type="match status" value="1"/>
</dbReference>
<protein>
    <recommendedName>
        <fullName evidence="6">Ice-binding protein</fullName>
    </recommendedName>
</protein>
<keyword evidence="5" id="KW-1185">Reference proteome</keyword>
<keyword evidence="2 3" id="KW-0732">Signal</keyword>
<evidence type="ECO:0000256" key="2">
    <source>
        <dbReference type="ARBA" id="ARBA00022729"/>
    </source>
</evidence>
<evidence type="ECO:0000256" key="3">
    <source>
        <dbReference type="SAM" id="SignalP"/>
    </source>
</evidence>
<name>A0AAN6Y0Q7_9PEZI</name>
<sequence>MRSLYAILCNIAFAASATAQSFNLGTASSFGVLAGSAVTNTGPTVIDGDLGLYPGTSHTGFTTSTPPGPGIVTGATNINDAVAMNALADALVAYNAASAMATTQGPTGMELGGLTLVPGVYEFDSTAQITGDLTLDASNDPTALFVFKIGSSLTTASNANVILLRGAQACNVIWRVGISATLGTDTEFNGIILASTSITATTGVNNFGSLFALNGAVTLDTNTITVDDTCNAAVSSSATPSSTTSTSTSSSSAVVSSSAGLSSSSVSSLSASASSSSAASSSSVGAMVITTGARMVATIGVAIAAIIEVTVQTVTTAAMETIMDVDVAMVAATGVITVVLIEVIMDIIDEVKGGGDAIILT</sequence>
<reference evidence="4" key="1">
    <citation type="journal article" date="2023" name="Mol. Phylogenet. Evol.">
        <title>Genome-scale phylogeny and comparative genomics of the fungal order Sordariales.</title>
        <authorList>
            <person name="Hensen N."/>
            <person name="Bonometti L."/>
            <person name="Westerberg I."/>
            <person name="Brannstrom I.O."/>
            <person name="Guillou S."/>
            <person name="Cros-Aarteil S."/>
            <person name="Calhoun S."/>
            <person name="Haridas S."/>
            <person name="Kuo A."/>
            <person name="Mondo S."/>
            <person name="Pangilinan J."/>
            <person name="Riley R."/>
            <person name="LaButti K."/>
            <person name="Andreopoulos B."/>
            <person name="Lipzen A."/>
            <person name="Chen C."/>
            <person name="Yan M."/>
            <person name="Daum C."/>
            <person name="Ng V."/>
            <person name="Clum A."/>
            <person name="Steindorff A."/>
            <person name="Ohm R.A."/>
            <person name="Martin F."/>
            <person name="Silar P."/>
            <person name="Natvig D.O."/>
            <person name="Lalanne C."/>
            <person name="Gautier V."/>
            <person name="Ament-Velasquez S.L."/>
            <person name="Kruys A."/>
            <person name="Hutchinson M.I."/>
            <person name="Powell A.J."/>
            <person name="Barry K."/>
            <person name="Miller A.N."/>
            <person name="Grigoriev I.V."/>
            <person name="Debuchy R."/>
            <person name="Gladieux P."/>
            <person name="Hiltunen Thoren M."/>
            <person name="Johannesson H."/>
        </authorList>
    </citation>
    <scope>NUCLEOTIDE SEQUENCE</scope>
    <source>
        <strain evidence="4">PSN293</strain>
    </source>
</reference>
<organism evidence="4 5">
    <name type="scientific">Rhypophila decipiens</name>
    <dbReference type="NCBI Taxonomy" id="261697"/>
    <lineage>
        <taxon>Eukaryota</taxon>
        <taxon>Fungi</taxon>
        <taxon>Dikarya</taxon>
        <taxon>Ascomycota</taxon>
        <taxon>Pezizomycotina</taxon>
        <taxon>Sordariomycetes</taxon>
        <taxon>Sordariomycetidae</taxon>
        <taxon>Sordariales</taxon>
        <taxon>Naviculisporaceae</taxon>
        <taxon>Rhypophila</taxon>
    </lineage>
</organism>
<reference evidence="4" key="2">
    <citation type="submission" date="2023-05" db="EMBL/GenBank/DDBJ databases">
        <authorList>
            <consortium name="Lawrence Berkeley National Laboratory"/>
            <person name="Steindorff A."/>
            <person name="Hensen N."/>
            <person name="Bonometti L."/>
            <person name="Westerberg I."/>
            <person name="Brannstrom I.O."/>
            <person name="Guillou S."/>
            <person name="Cros-Aarteil S."/>
            <person name="Calhoun S."/>
            <person name="Haridas S."/>
            <person name="Kuo A."/>
            <person name="Mondo S."/>
            <person name="Pangilinan J."/>
            <person name="Riley R."/>
            <person name="Labutti K."/>
            <person name="Andreopoulos B."/>
            <person name="Lipzen A."/>
            <person name="Chen C."/>
            <person name="Yanf M."/>
            <person name="Daum C."/>
            <person name="Ng V."/>
            <person name="Clum A."/>
            <person name="Ohm R."/>
            <person name="Martin F."/>
            <person name="Silar P."/>
            <person name="Natvig D."/>
            <person name="Lalanne C."/>
            <person name="Gautier V."/>
            <person name="Ament-Velasquez S.L."/>
            <person name="Kruys A."/>
            <person name="Hutchinson M.I."/>
            <person name="Powell A.J."/>
            <person name="Barry K."/>
            <person name="Miller A.N."/>
            <person name="Grigoriev I.V."/>
            <person name="Debuchy R."/>
            <person name="Gladieux P."/>
            <person name="Thoren M.H."/>
            <person name="Johannesson H."/>
        </authorList>
    </citation>
    <scope>NUCLEOTIDE SEQUENCE</scope>
    <source>
        <strain evidence="4">PSN293</strain>
    </source>
</reference>
<feature type="signal peptide" evidence="3">
    <location>
        <begin position="1"/>
        <end position="19"/>
    </location>
</feature>